<evidence type="ECO:0000313" key="2">
    <source>
        <dbReference type="Proteomes" id="UP001234989"/>
    </source>
</evidence>
<gene>
    <name evidence="1" type="ORF">MTR67_025746</name>
</gene>
<dbReference type="AlphaFoldDB" id="A0AAF0TTT8"/>
<keyword evidence="2" id="KW-1185">Reference proteome</keyword>
<protein>
    <submittedName>
        <fullName evidence="1">Uncharacterized protein</fullName>
    </submittedName>
</protein>
<proteinExistence type="predicted"/>
<evidence type="ECO:0000313" key="1">
    <source>
        <dbReference type="EMBL" id="WMV32361.1"/>
    </source>
</evidence>
<dbReference type="Proteomes" id="UP001234989">
    <property type="component" value="Chromosome 6"/>
</dbReference>
<accession>A0AAF0TTT8</accession>
<sequence length="114" mass="13007">MYLRVLESNRKHRYIAKEQVRKDGGRMGRTGIPGALRGIGRQPLRFTDQVMALWLARLPRAPHSGTALGCAGWRDSPPLPQVLDDFSSPFFNSKPSKLQRFFPQTLRIIYTLNL</sequence>
<organism evidence="1 2">
    <name type="scientific">Solanum verrucosum</name>
    <dbReference type="NCBI Taxonomy" id="315347"/>
    <lineage>
        <taxon>Eukaryota</taxon>
        <taxon>Viridiplantae</taxon>
        <taxon>Streptophyta</taxon>
        <taxon>Embryophyta</taxon>
        <taxon>Tracheophyta</taxon>
        <taxon>Spermatophyta</taxon>
        <taxon>Magnoliopsida</taxon>
        <taxon>eudicotyledons</taxon>
        <taxon>Gunneridae</taxon>
        <taxon>Pentapetalae</taxon>
        <taxon>asterids</taxon>
        <taxon>lamiids</taxon>
        <taxon>Solanales</taxon>
        <taxon>Solanaceae</taxon>
        <taxon>Solanoideae</taxon>
        <taxon>Solaneae</taxon>
        <taxon>Solanum</taxon>
    </lineage>
</organism>
<dbReference type="EMBL" id="CP133617">
    <property type="protein sequence ID" value="WMV32361.1"/>
    <property type="molecule type" value="Genomic_DNA"/>
</dbReference>
<name>A0AAF0TTT8_SOLVR</name>
<reference evidence="1" key="1">
    <citation type="submission" date="2023-08" db="EMBL/GenBank/DDBJ databases">
        <title>A de novo genome assembly of Solanum verrucosum Schlechtendal, a Mexican diploid species geographically isolated from the other diploid A-genome species in potato relatives.</title>
        <authorList>
            <person name="Hosaka K."/>
        </authorList>
    </citation>
    <scope>NUCLEOTIDE SEQUENCE</scope>
    <source>
        <tissue evidence="1">Young leaves</tissue>
    </source>
</reference>